<evidence type="ECO:0000313" key="3">
    <source>
        <dbReference type="Proteomes" id="UP000640583"/>
    </source>
</evidence>
<dbReference type="InterPro" id="IPR020349">
    <property type="entry name" value="Uncharacterised_14.7kDa"/>
</dbReference>
<proteinExistence type="predicted"/>
<sequence length="138" mass="15139">MSDIKTFFAAGVLAAVMAVPAAATGPVPLTENDAINNRLITAGVVRRIHKRCPDLTYKRVRSFMYLRSIHNLAQEQGYGADEIEAYIDDKDQEAHLYTFVDAWLTQRGAVEGNAESYCAVGRAEISAGSQIGNFLRTD</sequence>
<evidence type="ECO:0000256" key="1">
    <source>
        <dbReference type="SAM" id="SignalP"/>
    </source>
</evidence>
<dbReference type="RefSeq" id="WP_228849648.1">
    <property type="nucleotide sequence ID" value="NZ_JADCKQ010000012.1"/>
</dbReference>
<dbReference type="EMBL" id="JADCKQ010000012">
    <property type="protein sequence ID" value="MBI1494918.1"/>
    <property type="molecule type" value="Genomic_DNA"/>
</dbReference>
<name>A0A8J7IKQ1_9RHOB</name>
<gene>
    <name evidence="2" type="ORF">H1D41_14835</name>
</gene>
<organism evidence="2 3">
    <name type="scientific">Halocynthiibacter styelae</name>
    <dbReference type="NCBI Taxonomy" id="2761955"/>
    <lineage>
        <taxon>Bacteria</taxon>
        <taxon>Pseudomonadati</taxon>
        <taxon>Pseudomonadota</taxon>
        <taxon>Alphaproteobacteria</taxon>
        <taxon>Rhodobacterales</taxon>
        <taxon>Paracoccaceae</taxon>
        <taxon>Halocynthiibacter</taxon>
    </lineage>
</organism>
<reference evidence="2" key="1">
    <citation type="submission" date="2020-10" db="EMBL/GenBank/DDBJ databases">
        <title>Paenihalocynthiibacter styelae gen. nov., sp. nov., isolated from stalked sea squirt Styela clava.</title>
        <authorList>
            <person name="Kim Y.-O."/>
            <person name="Yoon J.-H."/>
        </authorList>
    </citation>
    <scope>NUCLEOTIDE SEQUENCE</scope>
    <source>
        <strain evidence="2">MYP1-1</strain>
    </source>
</reference>
<keyword evidence="1" id="KW-0732">Signal</keyword>
<feature type="chain" id="PRO_5035195302" evidence="1">
    <location>
        <begin position="24"/>
        <end position="138"/>
    </location>
</feature>
<dbReference type="AlphaFoldDB" id="A0A8J7IKQ1"/>
<protein>
    <submittedName>
        <fullName evidence="2">DUF5333 domain-containing protein</fullName>
    </submittedName>
</protein>
<feature type="signal peptide" evidence="1">
    <location>
        <begin position="1"/>
        <end position="23"/>
    </location>
</feature>
<keyword evidence="3" id="KW-1185">Reference proteome</keyword>
<accession>A0A8J7IKQ1</accession>
<evidence type="ECO:0000313" key="2">
    <source>
        <dbReference type="EMBL" id="MBI1494918.1"/>
    </source>
</evidence>
<dbReference type="Pfam" id="PF17267">
    <property type="entry name" value="DUF5333"/>
    <property type="match status" value="1"/>
</dbReference>
<dbReference type="Proteomes" id="UP000640583">
    <property type="component" value="Unassembled WGS sequence"/>
</dbReference>
<comment type="caution">
    <text evidence="2">The sequence shown here is derived from an EMBL/GenBank/DDBJ whole genome shotgun (WGS) entry which is preliminary data.</text>
</comment>